<feature type="domain" description="Thiamine pyrophosphate enzyme N-terminal TPP-binding" evidence="6">
    <location>
        <begin position="5"/>
        <end position="115"/>
    </location>
</feature>
<comment type="similarity">
    <text evidence="1 3">Belongs to the TPP enzyme family.</text>
</comment>
<gene>
    <name evidence="7" type="ORF">DSY94_07185</name>
</gene>
<keyword evidence="2 3" id="KW-0786">Thiamine pyrophosphate</keyword>
<accession>A0A432GJA0</accession>
<dbReference type="Gene3D" id="3.40.50.1220">
    <property type="entry name" value="TPP-binding domain"/>
    <property type="match status" value="1"/>
</dbReference>
<dbReference type="Pfam" id="PF02775">
    <property type="entry name" value="TPP_enzyme_C"/>
    <property type="match status" value="1"/>
</dbReference>
<sequence length="553" mass="59192">MANSAEIIGKRLYHSGCRRAFGIPGGEVLVLMEGLRKSGIDFVLTKHENCAGFMAEGGFHADGAPGILVATIGPGVANAVNVVANAFQDRVPMIFLTGCVDADEALTYTHQVFDHGELLKSVTKASIKVVDGAVDVSIDKAIAIALDGQPGPVHVDLPIRLASKSQPASTMIVRTFPSHTAPAEGTELETARQWLREAQRPLIIAGVDVLNQNAVCVVKEFVRDFGIPLITTYKAKGVLPEDDPLALGGAGLSPLADQYLLPLVRESDLIILAGYDPIEMRSGWRDPWDDGTRVIEFCAVPNTHYMHQADLSFVGHVGEGLKTLRKEASANPVWKNGEPVKVRRDLKSIFSGTVTSGAGEEWGPGAVVDVVRKALPRNGVATVDSGAHRILLSQMWECYEARSLLQSSGLCTMGCAVPLAMGFRLAAQSGMSGANRPAPDVPAVVAFVGDAGMEMVLGELATLRDLKLPVVIVVFIDESLALIELKQRKSKLQNLGVDFGATDFPAVARALGGIGHWISSRNELQVALDGAFERETFTLLACIIGEKVYDKRF</sequence>
<dbReference type="InterPro" id="IPR012000">
    <property type="entry name" value="Thiamin_PyroP_enz_cen_dom"/>
</dbReference>
<evidence type="ECO:0000313" key="7">
    <source>
        <dbReference type="EMBL" id="RTZ83922.1"/>
    </source>
</evidence>
<proteinExistence type="inferred from homology"/>
<feature type="domain" description="Thiamine pyrophosphate enzyme central" evidence="4">
    <location>
        <begin position="189"/>
        <end position="324"/>
    </location>
</feature>
<dbReference type="InterPro" id="IPR045229">
    <property type="entry name" value="TPP_enz"/>
</dbReference>
<dbReference type="InterPro" id="IPR029035">
    <property type="entry name" value="DHS-like_NAD/FAD-binding_dom"/>
</dbReference>
<evidence type="ECO:0000259" key="4">
    <source>
        <dbReference type="Pfam" id="PF00205"/>
    </source>
</evidence>
<evidence type="ECO:0000313" key="8">
    <source>
        <dbReference type="Proteomes" id="UP000287176"/>
    </source>
</evidence>
<dbReference type="Proteomes" id="UP000287176">
    <property type="component" value="Unassembled WGS sequence"/>
</dbReference>
<dbReference type="GO" id="GO:0050660">
    <property type="term" value="F:flavin adenine dinucleotide binding"/>
    <property type="evidence" value="ECO:0007669"/>
    <property type="project" value="TreeGrafter"/>
</dbReference>
<evidence type="ECO:0000259" key="6">
    <source>
        <dbReference type="Pfam" id="PF02776"/>
    </source>
</evidence>
<dbReference type="SUPFAM" id="SSF52467">
    <property type="entry name" value="DHS-like NAD/FAD-binding domain"/>
    <property type="match status" value="1"/>
</dbReference>
<feature type="domain" description="Thiamine pyrophosphate enzyme TPP-binding" evidence="5">
    <location>
        <begin position="384"/>
        <end position="541"/>
    </location>
</feature>
<dbReference type="InterPro" id="IPR012001">
    <property type="entry name" value="Thiamin_PyroP_enz_TPP-bd_dom"/>
</dbReference>
<dbReference type="PANTHER" id="PTHR18968:SF129">
    <property type="entry name" value="ACETOLACTATE SYNTHASE"/>
    <property type="match status" value="1"/>
</dbReference>
<evidence type="ECO:0000256" key="3">
    <source>
        <dbReference type="RuleBase" id="RU362132"/>
    </source>
</evidence>
<dbReference type="PANTHER" id="PTHR18968">
    <property type="entry name" value="THIAMINE PYROPHOSPHATE ENZYMES"/>
    <property type="match status" value="1"/>
</dbReference>
<dbReference type="AlphaFoldDB" id="A0A432GJA0"/>
<dbReference type="Pfam" id="PF00205">
    <property type="entry name" value="TPP_enzyme_M"/>
    <property type="match status" value="1"/>
</dbReference>
<dbReference type="GO" id="GO:0009099">
    <property type="term" value="P:L-valine biosynthetic process"/>
    <property type="evidence" value="ECO:0007669"/>
    <property type="project" value="TreeGrafter"/>
</dbReference>
<evidence type="ECO:0000259" key="5">
    <source>
        <dbReference type="Pfam" id="PF02775"/>
    </source>
</evidence>
<dbReference type="InterPro" id="IPR011766">
    <property type="entry name" value="TPP_enzyme_TPP-bd"/>
</dbReference>
<dbReference type="GO" id="GO:0003984">
    <property type="term" value="F:acetolactate synthase activity"/>
    <property type="evidence" value="ECO:0007669"/>
    <property type="project" value="TreeGrafter"/>
</dbReference>
<dbReference type="GO" id="GO:0009097">
    <property type="term" value="P:isoleucine biosynthetic process"/>
    <property type="evidence" value="ECO:0007669"/>
    <property type="project" value="TreeGrafter"/>
</dbReference>
<dbReference type="InterPro" id="IPR029061">
    <property type="entry name" value="THDP-binding"/>
</dbReference>
<dbReference type="GO" id="GO:0000287">
    <property type="term" value="F:magnesium ion binding"/>
    <property type="evidence" value="ECO:0007669"/>
    <property type="project" value="InterPro"/>
</dbReference>
<evidence type="ECO:0000256" key="2">
    <source>
        <dbReference type="ARBA" id="ARBA00023052"/>
    </source>
</evidence>
<dbReference type="GO" id="GO:0030976">
    <property type="term" value="F:thiamine pyrophosphate binding"/>
    <property type="evidence" value="ECO:0007669"/>
    <property type="project" value="InterPro"/>
</dbReference>
<dbReference type="FunFam" id="3.40.50.970:FF:000007">
    <property type="entry name" value="Acetolactate synthase"/>
    <property type="match status" value="1"/>
</dbReference>
<name>A0A432GJA0_9DELT</name>
<dbReference type="EMBL" id="QNZI01000182">
    <property type="protein sequence ID" value="RTZ83922.1"/>
    <property type="molecule type" value="Genomic_DNA"/>
</dbReference>
<dbReference type="Pfam" id="PF02776">
    <property type="entry name" value="TPP_enzyme_N"/>
    <property type="match status" value="1"/>
</dbReference>
<dbReference type="GO" id="GO:0005948">
    <property type="term" value="C:acetolactate synthase complex"/>
    <property type="evidence" value="ECO:0007669"/>
    <property type="project" value="TreeGrafter"/>
</dbReference>
<dbReference type="SUPFAM" id="SSF52518">
    <property type="entry name" value="Thiamin diphosphate-binding fold (THDP-binding)"/>
    <property type="match status" value="2"/>
</dbReference>
<evidence type="ECO:0000256" key="1">
    <source>
        <dbReference type="ARBA" id="ARBA00007812"/>
    </source>
</evidence>
<dbReference type="CDD" id="cd07035">
    <property type="entry name" value="TPP_PYR_POX_like"/>
    <property type="match status" value="1"/>
</dbReference>
<dbReference type="Gene3D" id="3.40.50.970">
    <property type="match status" value="2"/>
</dbReference>
<reference evidence="7 8" key="1">
    <citation type="submission" date="2018-06" db="EMBL/GenBank/DDBJ databases">
        <title>Combined omics and stable isotope probing to characterize newly discovered Mariana Back-Arc vent microbial communities.</title>
        <authorList>
            <person name="Trembath-Reichert E."/>
            <person name="Huber J.A."/>
        </authorList>
    </citation>
    <scope>NUCLEOTIDE SEQUENCE [LARGE SCALE GENOMIC DNA]</scope>
    <source>
        <strain evidence="7">MAG 24</strain>
    </source>
</reference>
<comment type="caution">
    <text evidence="7">The sequence shown here is derived from an EMBL/GenBank/DDBJ whole genome shotgun (WGS) entry which is preliminary data.</text>
</comment>
<protein>
    <submittedName>
        <fullName evidence="7">Thiamine pyrophosphate-binding protein</fullName>
    </submittedName>
</protein>
<organism evidence="7 8">
    <name type="scientific">SAR324 cluster bacterium</name>
    <dbReference type="NCBI Taxonomy" id="2024889"/>
    <lineage>
        <taxon>Bacteria</taxon>
        <taxon>Deltaproteobacteria</taxon>
        <taxon>SAR324 cluster</taxon>
    </lineage>
</organism>